<feature type="coiled-coil region" evidence="1">
    <location>
        <begin position="66"/>
        <end position="93"/>
    </location>
</feature>
<keyword evidence="1" id="KW-0175">Coiled coil</keyword>
<dbReference type="InterPro" id="IPR027267">
    <property type="entry name" value="AH/BAR_dom_sf"/>
</dbReference>
<evidence type="ECO:0000256" key="1">
    <source>
        <dbReference type="SAM" id="Coils"/>
    </source>
</evidence>
<dbReference type="InParanoid" id="G8YB28"/>
<gene>
    <name evidence="2" type="primary">Piso0_004277</name>
    <name evidence="2" type="ORF">GNLVRS01_PISO0K13342g</name>
    <name evidence="3" type="ORF">GNLVRS01_PISO0L13343g</name>
</gene>
<reference evidence="4" key="2">
    <citation type="journal article" date="2012" name="G3 (Bethesda)">
        <title>Pichia sorbitophila, an interspecies yeast hybrid reveals early steps of genome resolution following polyploidization.</title>
        <authorList>
            <person name="Leh Louis V."/>
            <person name="Despons L."/>
            <person name="Friedrich A."/>
            <person name="Martin T."/>
            <person name="Durrens P."/>
            <person name="Casaregola S."/>
            <person name="Neuveglise C."/>
            <person name="Fairhead C."/>
            <person name="Marck C."/>
            <person name="Cruz J.A."/>
            <person name="Straub M.L."/>
            <person name="Kugler V."/>
            <person name="Sacerdot C."/>
            <person name="Uzunov Z."/>
            <person name="Thierry A."/>
            <person name="Weiss S."/>
            <person name="Bleykasten C."/>
            <person name="De Montigny J."/>
            <person name="Jacques N."/>
            <person name="Jung P."/>
            <person name="Lemaire M."/>
            <person name="Mallet S."/>
            <person name="Morel G."/>
            <person name="Richard G.F."/>
            <person name="Sarkar A."/>
            <person name="Savel G."/>
            <person name="Schacherer J."/>
            <person name="Seret M.L."/>
            <person name="Talla E."/>
            <person name="Samson G."/>
            <person name="Jubin C."/>
            <person name="Poulain J."/>
            <person name="Vacherie B."/>
            <person name="Barbe V."/>
            <person name="Pelletier E."/>
            <person name="Sherman D.J."/>
            <person name="Westhof E."/>
            <person name="Weissenbach J."/>
            <person name="Baret P.V."/>
            <person name="Wincker P."/>
            <person name="Gaillardin C."/>
            <person name="Dujon B."/>
            <person name="Souciet J.L."/>
        </authorList>
    </citation>
    <scope>NUCLEOTIDE SEQUENCE [LARGE SCALE GENOMIC DNA]</scope>
    <source>
        <strain evidence="4">ATCC MYA-4447 / BCRC 22081 / CBS 7064 / NBRC 10061 / NRRL Y-12695</strain>
    </source>
</reference>
<protein>
    <submittedName>
        <fullName evidence="2">Piso0_004277 protein</fullName>
    </submittedName>
</protein>
<evidence type="ECO:0000313" key="4">
    <source>
        <dbReference type="Proteomes" id="UP000005222"/>
    </source>
</evidence>
<dbReference type="EMBL" id="FO082048">
    <property type="protein sequence ID" value="CCE84723.1"/>
    <property type="molecule type" value="Genomic_DNA"/>
</dbReference>
<name>G8YB28_PICSO</name>
<evidence type="ECO:0000313" key="2">
    <source>
        <dbReference type="EMBL" id="CCE83692.1"/>
    </source>
</evidence>
<reference evidence="2" key="1">
    <citation type="submission" date="2011-10" db="EMBL/GenBank/DDBJ databases">
        <authorList>
            <person name="Genoscope - CEA"/>
        </authorList>
    </citation>
    <scope>NUCLEOTIDE SEQUENCE</scope>
</reference>
<evidence type="ECO:0000313" key="3">
    <source>
        <dbReference type="EMBL" id="CCE84723.1"/>
    </source>
</evidence>
<dbReference type="Gene3D" id="1.20.1270.60">
    <property type="entry name" value="Arfaptin homology (AH) domain/BAR domain"/>
    <property type="match status" value="1"/>
</dbReference>
<dbReference type="HOGENOM" id="CLU_050549_0_0_1"/>
<dbReference type="eggNOG" id="ENOG502SRYK">
    <property type="taxonomic scope" value="Eukaryota"/>
</dbReference>
<organism evidence="2 4">
    <name type="scientific">Pichia sorbitophila (strain ATCC MYA-4447 / BCRC 22081 / CBS 7064 / NBRC 10061 / NRRL Y-12695)</name>
    <name type="common">Hybrid yeast</name>
    <dbReference type="NCBI Taxonomy" id="559304"/>
    <lineage>
        <taxon>Eukaryota</taxon>
        <taxon>Fungi</taxon>
        <taxon>Dikarya</taxon>
        <taxon>Ascomycota</taxon>
        <taxon>Saccharomycotina</taxon>
        <taxon>Pichiomycetes</taxon>
        <taxon>Debaryomycetaceae</taxon>
        <taxon>Millerozyma</taxon>
    </lineage>
</organism>
<accession>G8YB28</accession>
<proteinExistence type="predicted"/>
<dbReference type="AlphaFoldDB" id="G8YB28"/>
<keyword evidence="4" id="KW-1185">Reference proteome</keyword>
<dbReference type="EMBL" id="FO082049">
    <property type="protein sequence ID" value="CCE83692.1"/>
    <property type="molecule type" value="Genomic_DNA"/>
</dbReference>
<dbReference type="Proteomes" id="UP000005222">
    <property type="component" value="Chromosome K"/>
</dbReference>
<dbReference type="OrthoDB" id="4095156at2759"/>
<sequence>MDDAPAYNPESFSDSYMVRPTTAFLKMFDKFASLSTFGGNNRTPGNMSGASNNKEKKPYNISASQLQGKIGKITRLEHKLMNLQNELADDLVDWASNIPNPDSEVMVKKFSSLVSVQRDSEAIVTDKLEKLKLNLAFVNEREKKQLDLLHSKHKILKNLRESEVKYGPNASSTTLLKEKLEENICNSGVVEIQFIRSINKNLKEALIDYLYALQAVSSNLSEVTNEYYEVLLSLESNSEGVRSSPRKVANTGIGIGLNPKKDFQYNASNYFGNLTKSASEPEYSNNSKNDTPQDYVVGNSPIRMTSRVLEDHKNYSICAECSKNNKYPNRLITPCTHNSRNSNIETSKRGIGSPTRIVQDSLGVQGFDIKDTYQSSEHWS</sequence>
<dbReference type="Proteomes" id="UP000005222">
    <property type="component" value="Chromosome L"/>
</dbReference>